<dbReference type="EC" id="2.2.1.1" evidence="4"/>
<feature type="binding site" evidence="12">
    <location>
        <position position="193"/>
    </location>
    <ligand>
        <name>thiamine diphosphate</name>
        <dbReference type="ChEBI" id="CHEBI:58937"/>
    </ligand>
</feature>
<keyword evidence="5" id="KW-0808">Transferase</keyword>
<dbReference type="GO" id="GO:0005829">
    <property type="term" value="C:cytosol"/>
    <property type="evidence" value="ECO:0007669"/>
    <property type="project" value="TreeGrafter"/>
</dbReference>
<dbReference type="InterPro" id="IPR005475">
    <property type="entry name" value="Transketolase-like_Pyr-bd"/>
</dbReference>
<evidence type="ECO:0000256" key="11">
    <source>
        <dbReference type="PIRSR" id="PIRSR605478-2"/>
    </source>
</evidence>
<feature type="binding site" evidence="11">
    <location>
        <position position="391"/>
    </location>
    <ligand>
        <name>substrate</name>
    </ligand>
</feature>
<organism evidence="16 17">
    <name type="scientific">Geodia barretti</name>
    <name type="common">Barrett's horny sponge</name>
    <dbReference type="NCBI Taxonomy" id="519541"/>
    <lineage>
        <taxon>Eukaryota</taxon>
        <taxon>Metazoa</taxon>
        <taxon>Porifera</taxon>
        <taxon>Demospongiae</taxon>
        <taxon>Heteroscleromorpha</taxon>
        <taxon>Tetractinellida</taxon>
        <taxon>Astrophorina</taxon>
        <taxon>Geodiidae</taxon>
        <taxon>Geodia</taxon>
    </lineage>
</organism>
<sequence>MQGKALTDSALDQLCINTLRFLAIDSVQNARSGHPGAPMGAAPMAYVLWDRFLKHNPTDPKWPDRDRFVLSAGHASAMLYSLLHLTGYDLPIEELKQFRQWGSRTPGHPEYGLTPGVEVTTGPLGQGLANAVGMALAERWLATRFNRPGHDIIDHYTYAIVSDGDLQEGVAAEAASLAGTLGLGKLILIYDDNQISIEGDTDIAFLEDVPRRFTAYGWQVTESIDGNDIDAVASAIDDARADTSRPSLVVCRTVIGYGSPNKAGTGGVHGAPLGDDEVALTREQLHWPYPESFTVPGEVREYLTKAVERGRGQQSDWDNTLSSYRENFPSEALRLQDALNGALAPGWSSGLSGLFDDGRAISTREASGKVMNAISDAVPNLIGGSADLAPSTLTILNSEGHIGPGNFDGRNLHFGVREHAMGAVANGIAVHGGAIPYASTFLIFSDYLRPALRLSALMEQRVIYVFTHDSIALGEDGPTHQPVEHLMSLRAMPGLVVIRPADATETAVAWQAALERTEGPTALALSRQNLPVLDRETLAPAHDASRGGYTLWESEGSDPQVIIIATGAEVHTALEAARTLDSEGIATRLVSMPSWELFDEQPKEYRDAVLPPSNRTRLSVEAGATNGWARYVGLDGASIGMSTFGASAPGGVLLEQFGFTAARVVEEARNLVNGG</sequence>
<dbReference type="Pfam" id="PF22613">
    <property type="entry name" value="Transketolase_C_1"/>
    <property type="match status" value="1"/>
</dbReference>
<feature type="binding site" evidence="12">
    <location>
        <begin position="122"/>
        <end position="124"/>
    </location>
    <ligand>
        <name>thiamine diphosphate</name>
        <dbReference type="ChEBI" id="CHEBI:58937"/>
    </ligand>
</feature>
<feature type="binding site" evidence="11">
    <location>
        <position position="527"/>
    </location>
    <ligand>
        <name>substrate</name>
    </ligand>
</feature>
<reference evidence="16" key="1">
    <citation type="submission" date="2023-03" db="EMBL/GenBank/DDBJ databases">
        <authorList>
            <person name="Steffen K."/>
            <person name="Cardenas P."/>
        </authorList>
    </citation>
    <scope>NUCLEOTIDE SEQUENCE</scope>
</reference>
<dbReference type="InterPro" id="IPR049557">
    <property type="entry name" value="Transketolase_CS"/>
</dbReference>
<dbReference type="FunFam" id="3.40.50.970:FF:000004">
    <property type="entry name" value="Transketolase"/>
    <property type="match status" value="1"/>
</dbReference>
<evidence type="ECO:0000313" key="17">
    <source>
        <dbReference type="Proteomes" id="UP001174909"/>
    </source>
</evidence>
<gene>
    <name evidence="16" type="ORF">GBAR_LOCUS16389</name>
</gene>
<comment type="cofactor">
    <cofactor evidence="12">
        <name>thiamine diphosphate</name>
        <dbReference type="ChEBI" id="CHEBI:58937"/>
    </cofactor>
    <text evidence="12">Binds 1 thiamine pyrophosphate per subunit. During the reaction, the substrate forms a covalent intermediate with the cofactor.</text>
</comment>
<dbReference type="InterPro" id="IPR033247">
    <property type="entry name" value="Transketolase_fam"/>
</dbReference>
<dbReference type="CDD" id="cd07033">
    <property type="entry name" value="TPP_PYR_DXS_TK_like"/>
    <property type="match status" value="1"/>
</dbReference>
<dbReference type="SUPFAM" id="SSF52518">
    <property type="entry name" value="Thiamin diphosphate-binding fold (THDP-binding)"/>
    <property type="match status" value="2"/>
</dbReference>
<comment type="cofactor">
    <cofactor evidence="13">
        <name>Mg(2+)</name>
        <dbReference type="ChEBI" id="CHEBI:18420"/>
    </cofactor>
    <text evidence="13">Binds 1 Mg(2+) ion per subunit. Can also utilize other divalent metal cations, such as Ca(2+), Mn(2+) and Co(2+).</text>
</comment>
<evidence type="ECO:0000256" key="1">
    <source>
        <dbReference type="ARBA" id="ARBA00001941"/>
    </source>
</evidence>
<dbReference type="PANTHER" id="PTHR43522">
    <property type="entry name" value="TRANSKETOLASE"/>
    <property type="match status" value="1"/>
</dbReference>
<feature type="binding site" evidence="12">
    <location>
        <position position="444"/>
    </location>
    <ligand>
        <name>thiamine diphosphate</name>
        <dbReference type="ChEBI" id="CHEBI:58937"/>
    </ligand>
</feature>
<feature type="binding site" evidence="11">
    <location>
        <position position="364"/>
    </location>
    <ligand>
        <name>substrate</name>
    </ligand>
</feature>
<comment type="cofactor">
    <cofactor evidence="1">
        <name>Co(2+)</name>
        <dbReference type="ChEBI" id="CHEBI:48828"/>
    </cofactor>
</comment>
<feature type="site" description="Important for catalytic activity" evidence="14">
    <location>
        <position position="34"/>
    </location>
</feature>
<dbReference type="InterPro" id="IPR029061">
    <property type="entry name" value="THDP-binding"/>
</dbReference>
<feature type="binding site" evidence="11">
    <location>
        <position position="34"/>
    </location>
    <ligand>
        <name>substrate</name>
    </ligand>
</feature>
<evidence type="ECO:0000256" key="6">
    <source>
        <dbReference type="ARBA" id="ARBA00022723"/>
    </source>
</evidence>
<feature type="binding site" evidence="12">
    <location>
        <position position="269"/>
    </location>
    <ligand>
        <name>thiamine diphosphate</name>
        <dbReference type="ChEBI" id="CHEBI:58937"/>
    </ligand>
</feature>
<evidence type="ECO:0000256" key="14">
    <source>
        <dbReference type="PIRSR" id="PIRSR605478-5"/>
    </source>
</evidence>
<dbReference type="Pfam" id="PF02779">
    <property type="entry name" value="Transket_pyr"/>
    <property type="match status" value="1"/>
</dbReference>
<dbReference type="SMART" id="SM00861">
    <property type="entry name" value="Transket_pyr"/>
    <property type="match status" value="1"/>
</dbReference>
<dbReference type="FunFam" id="3.40.50.970:FF:000003">
    <property type="entry name" value="Transketolase"/>
    <property type="match status" value="1"/>
</dbReference>
<evidence type="ECO:0000256" key="12">
    <source>
        <dbReference type="PIRSR" id="PIRSR605478-3"/>
    </source>
</evidence>
<name>A0AA35SEW6_GEOBA</name>
<evidence type="ECO:0000256" key="9">
    <source>
        <dbReference type="ARBA" id="ARBA00049473"/>
    </source>
</evidence>
<dbReference type="AlphaFoldDB" id="A0AA35SEW6"/>
<feature type="binding site" evidence="13">
    <location>
        <position position="195"/>
    </location>
    <ligand>
        <name>Mg(2+)</name>
        <dbReference type="ChEBI" id="CHEBI:18420"/>
    </ligand>
</feature>
<feature type="binding site" evidence="13">
    <location>
        <position position="163"/>
    </location>
    <ligand>
        <name>Mg(2+)</name>
        <dbReference type="ChEBI" id="CHEBI:18420"/>
    </ligand>
</feature>
<dbReference type="EMBL" id="CASHTH010002368">
    <property type="protein sequence ID" value="CAI8028835.1"/>
    <property type="molecule type" value="Genomic_DNA"/>
</dbReference>
<accession>A0AA35SEW6</accession>
<dbReference type="GO" id="GO:0046872">
    <property type="term" value="F:metal ion binding"/>
    <property type="evidence" value="ECO:0007669"/>
    <property type="project" value="UniProtKB-KW"/>
</dbReference>
<feature type="binding site" evidence="13">
    <location>
        <position position="193"/>
    </location>
    <ligand>
        <name>Mg(2+)</name>
        <dbReference type="ChEBI" id="CHEBI:18420"/>
    </ligand>
</feature>
<feature type="domain" description="Transketolase-like pyrimidine-binding" evidence="15">
    <location>
        <begin position="361"/>
        <end position="532"/>
    </location>
</feature>
<feature type="binding site" evidence="11">
    <location>
        <position position="468"/>
    </location>
    <ligand>
        <name>substrate</name>
    </ligand>
</feature>
<evidence type="ECO:0000256" key="4">
    <source>
        <dbReference type="ARBA" id="ARBA00013152"/>
    </source>
</evidence>
<feature type="binding site" evidence="11">
    <location>
        <position position="476"/>
    </location>
    <ligand>
        <name>substrate</name>
    </ligand>
</feature>
<dbReference type="CDD" id="cd02012">
    <property type="entry name" value="TPP_TK"/>
    <property type="match status" value="1"/>
</dbReference>
<feature type="active site" description="Proton donor" evidence="10">
    <location>
        <position position="418"/>
    </location>
</feature>
<dbReference type="InterPro" id="IPR009014">
    <property type="entry name" value="Transketo_C/PFOR_II"/>
</dbReference>
<dbReference type="Proteomes" id="UP001174909">
    <property type="component" value="Unassembled WGS sequence"/>
</dbReference>
<feature type="site" description="Important for catalytic activity" evidence="14">
    <location>
        <position position="269"/>
    </location>
</feature>
<dbReference type="GO" id="GO:0006098">
    <property type="term" value="P:pentose-phosphate shunt"/>
    <property type="evidence" value="ECO:0007669"/>
    <property type="project" value="TreeGrafter"/>
</dbReference>
<dbReference type="Pfam" id="PF00456">
    <property type="entry name" value="Transketolase_N"/>
    <property type="match status" value="1"/>
</dbReference>
<keyword evidence="17" id="KW-1185">Reference proteome</keyword>
<dbReference type="FunFam" id="3.40.50.920:FF:000003">
    <property type="entry name" value="Transketolase"/>
    <property type="match status" value="1"/>
</dbReference>
<evidence type="ECO:0000256" key="10">
    <source>
        <dbReference type="PIRSR" id="PIRSR605478-1"/>
    </source>
</evidence>
<evidence type="ECO:0000256" key="3">
    <source>
        <dbReference type="ARBA" id="ARBA00011738"/>
    </source>
</evidence>
<evidence type="ECO:0000256" key="8">
    <source>
        <dbReference type="ARBA" id="ARBA00023052"/>
    </source>
</evidence>
<dbReference type="GO" id="GO:0004802">
    <property type="term" value="F:transketolase activity"/>
    <property type="evidence" value="ECO:0007669"/>
    <property type="project" value="UniProtKB-EC"/>
</dbReference>
<keyword evidence="6 13" id="KW-0479">Metal-binding</keyword>
<dbReference type="NCBIfam" id="TIGR00232">
    <property type="entry name" value="tktlase_bact"/>
    <property type="match status" value="1"/>
</dbReference>
<dbReference type="InterPro" id="IPR005478">
    <property type="entry name" value="Transketolase_bac-like"/>
</dbReference>
<evidence type="ECO:0000256" key="2">
    <source>
        <dbReference type="ARBA" id="ARBA00007131"/>
    </source>
</evidence>
<comment type="similarity">
    <text evidence="2">Belongs to the transketolase family.</text>
</comment>
<dbReference type="PANTHER" id="PTHR43522:SF2">
    <property type="entry name" value="TRANSKETOLASE 1-RELATED"/>
    <property type="match status" value="1"/>
</dbReference>
<feature type="binding site" evidence="12">
    <location>
        <position position="164"/>
    </location>
    <ligand>
        <name>thiamine diphosphate</name>
        <dbReference type="ChEBI" id="CHEBI:58937"/>
    </ligand>
</feature>
<feature type="binding site" evidence="12">
    <location>
        <position position="74"/>
    </location>
    <ligand>
        <name>thiamine diphosphate</name>
        <dbReference type="ChEBI" id="CHEBI:58937"/>
    </ligand>
</feature>
<comment type="subunit">
    <text evidence="3">Homodimer.</text>
</comment>
<comment type="catalytic activity">
    <reaction evidence="9">
        <text>D-sedoheptulose 7-phosphate + D-glyceraldehyde 3-phosphate = aldehydo-D-ribose 5-phosphate + D-xylulose 5-phosphate</text>
        <dbReference type="Rhea" id="RHEA:10508"/>
        <dbReference type="ChEBI" id="CHEBI:57483"/>
        <dbReference type="ChEBI" id="CHEBI:57737"/>
        <dbReference type="ChEBI" id="CHEBI:58273"/>
        <dbReference type="ChEBI" id="CHEBI:59776"/>
        <dbReference type="EC" id="2.2.1.1"/>
    </reaction>
</comment>
<evidence type="ECO:0000256" key="5">
    <source>
        <dbReference type="ARBA" id="ARBA00022679"/>
    </source>
</evidence>
<feature type="binding site" evidence="11">
    <location>
        <position position="269"/>
    </location>
    <ligand>
        <name>substrate</name>
    </ligand>
</feature>
<dbReference type="Gene3D" id="3.40.50.970">
    <property type="match status" value="2"/>
</dbReference>
<evidence type="ECO:0000259" key="15">
    <source>
        <dbReference type="SMART" id="SM00861"/>
    </source>
</evidence>
<dbReference type="PROSITE" id="PS00801">
    <property type="entry name" value="TRANSKETOLASE_1"/>
    <property type="match status" value="1"/>
</dbReference>
<keyword evidence="8 12" id="KW-0786">Thiamine pyrophosphate</keyword>
<dbReference type="Gene3D" id="3.40.50.920">
    <property type="match status" value="1"/>
</dbReference>
<evidence type="ECO:0000256" key="7">
    <source>
        <dbReference type="ARBA" id="ARBA00022842"/>
    </source>
</evidence>
<comment type="caution">
    <text evidence="16">The sequence shown here is derived from an EMBL/GenBank/DDBJ whole genome shotgun (WGS) entry which is preliminary data.</text>
</comment>
<dbReference type="InterPro" id="IPR005474">
    <property type="entry name" value="Transketolase_N"/>
</dbReference>
<proteinExistence type="inferred from homology"/>
<evidence type="ECO:0000256" key="13">
    <source>
        <dbReference type="PIRSR" id="PIRSR605478-4"/>
    </source>
</evidence>
<feature type="binding site" evidence="11">
    <location>
        <position position="480"/>
    </location>
    <ligand>
        <name>substrate</name>
    </ligand>
</feature>
<dbReference type="InterPro" id="IPR055152">
    <property type="entry name" value="Transketolase-like_C_2"/>
</dbReference>
<dbReference type="SUPFAM" id="SSF52922">
    <property type="entry name" value="TK C-terminal domain-like"/>
    <property type="match status" value="1"/>
</dbReference>
<keyword evidence="7 13" id="KW-0460">Magnesium</keyword>
<evidence type="ECO:0000313" key="16">
    <source>
        <dbReference type="EMBL" id="CAI8028835.1"/>
    </source>
</evidence>
<protein>
    <recommendedName>
        <fullName evidence="4">transketolase</fullName>
        <ecNumber evidence="4">2.2.1.1</ecNumber>
    </recommendedName>
</protein>